<dbReference type="Gene3D" id="3.90.470.20">
    <property type="entry name" value="4'-phosphopantetheinyl transferase domain"/>
    <property type="match status" value="2"/>
</dbReference>
<evidence type="ECO:0000256" key="3">
    <source>
        <dbReference type="SAM" id="MobiDB-lite"/>
    </source>
</evidence>
<keyword evidence="2" id="KW-0808">Transferase</keyword>
<sequence>MPLARWAFNIRQPLLLENVEPLVTRLTDDDTHGSDSSSQRPPNIVPVSNLLNFLPKSEADSLLQLRLEDDMRRALVGRLMIHAFFTAHHNCQWENLVFDNTESTKPVLVSPEHLKSVSYNISHHGDWVILVGNTDLSCDSPVRLGVDVMDFQEQVSGESFESFSACFQHQFTPNEITFMVKASSPESSSPDCASVDAQLKRFYRLWCLKESIVKALDINSDFDLKSIEFTIQDEEETEKPILSTVIGVHEPKPEVLSEEGWSFEEALLDSDHCYAIAAQTDTTASSSSEEGGSSSSPAILDGSEIRRFDWKELLKDAVPYPVHSSA</sequence>
<dbReference type="InterPro" id="IPR055066">
    <property type="entry name" value="AASDHPPT_N"/>
</dbReference>
<evidence type="ECO:0000259" key="4">
    <source>
        <dbReference type="Pfam" id="PF01648"/>
    </source>
</evidence>
<dbReference type="Proteomes" id="UP001194696">
    <property type="component" value="Unassembled WGS sequence"/>
</dbReference>
<dbReference type="InterPro" id="IPR037143">
    <property type="entry name" value="4-PPantetheinyl_Trfase_dom_sf"/>
</dbReference>
<dbReference type="EC" id="2.7.8.7" evidence="1"/>
<dbReference type="SUPFAM" id="SSF56214">
    <property type="entry name" value="4'-phosphopantetheinyl transferase"/>
    <property type="match status" value="2"/>
</dbReference>
<proteinExistence type="predicted"/>
<dbReference type="Pfam" id="PF22624">
    <property type="entry name" value="AASDHPPT_N"/>
    <property type="match status" value="1"/>
</dbReference>
<gene>
    <name evidence="6" type="ORF">BGZ96_011759</name>
</gene>
<comment type="caution">
    <text evidence="6">The sequence shown here is derived from an EMBL/GenBank/DDBJ whole genome shotgun (WGS) entry which is preliminary data.</text>
</comment>
<evidence type="ECO:0000313" key="7">
    <source>
        <dbReference type="Proteomes" id="UP001194696"/>
    </source>
</evidence>
<feature type="compositionally biased region" description="Low complexity" evidence="3">
    <location>
        <begin position="285"/>
        <end position="296"/>
    </location>
</feature>
<protein>
    <recommendedName>
        <fullName evidence="1">holo-[acyl-carrier-protein] synthase</fullName>
        <ecNumber evidence="1">2.7.8.7</ecNumber>
    </recommendedName>
</protein>
<evidence type="ECO:0000256" key="1">
    <source>
        <dbReference type="ARBA" id="ARBA00013172"/>
    </source>
</evidence>
<dbReference type="PANTHER" id="PTHR12215">
    <property type="entry name" value="PHOSPHOPANTETHEINE TRANSFERASE"/>
    <property type="match status" value="1"/>
</dbReference>
<name>A0ABQ7JRQ0_9FUNG</name>
<dbReference type="EMBL" id="JAAAIM010000846">
    <property type="protein sequence ID" value="KAG0283874.1"/>
    <property type="molecule type" value="Genomic_DNA"/>
</dbReference>
<evidence type="ECO:0000259" key="5">
    <source>
        <dbReference type="Pfam" id="PF22624"/>
    </source>
</evidence>
<feature type="domain" description="4'-phosphopantetheinyl transferase N-terminal" evidence="5">
    <location>
        <begin position="49"/>
        <end position="134"/>
    </location>
</feature>
<feature type="region of interest" description="Disordered" evidence="3">
    <location>
        <begin position="280"/>
        <end position="300"/>
    </location>
</feature>
<dbReference type="InterPro" id="IPR050559">
    <property type="entry name" value="P-Pant_transferase_sf"/>
</dbReference>
<evidence type="ECO:0000313" key="6">
    <source>
        <dbReference type="EMBL" id="KAG0283874.1"/>
    </source>
</evidence>
<evidence type="ECO:0000256" key="2">
    <source>
        <dbReference type="ARBA" id="ARBA00022679"/>
    </source>
</evidence>
<organism evidence="6 7">
    <name type="scientific">Linnemannia gamsii</name>
    <dbReference type="NCBI Taxonomy" id="64522"/>
    <lineage>
        <taxon>Eukaryota</taxon>
        <taxon>Fungi</taxon>
        <taxon>Fungi incertae sedis</taxon>
        <taxon>Mucoromycota</taxon>
        <taxon>Mortierellomycotina</taxon>
        <taxon>Mortierellomycetes</taxon>
        <taxon>Mortierellales</taxon>
        <taxon>Mortierellaceae</taxon>
        <taxon>Linnemannia</taxon>
    </lineage>
</organism>
<dbReference type="Pfam" id="PF01648">
    <property type="entry name" value="ACPS"/>
    <property type="match status" value="1"/>
</dbReference>
<dbReference type="InterPro" id="IPR008278">
    <property type="entry name" value="4-PPantetheinyl_Trfase_dom"/>
</dbReference>
<keyword evidence="7" id="KW-1185">Reference proteome</keyword>
<dbReference type="PANTHER" id="PTHR12215:SF10">
    <property type="entry name" value="L-AMINOADIPATE-SEMIALDEHYDE DEHYDROGENASE-PHOSPHOPANTETHEINYL TRANSFERASE"/>
    <property type="match status" value="1"/>
</dbReference>
<feature type="domain" description="4'-phosphopantetheinyl transferase" evidence="4">
    <location>
        <begin position="144"/>
        <end position="239"/>
    </location>
</feature>
<reference evidence="6 7" key="1">
    <citation type="journal article" date="2020" name="Fungal Divers.">
        <title>Resolving the Mortierellaceae phylogeny through synthesis of multi-gene phylogenetics and phylogenomics.</title>
        <authorList>
            <person name="Vandepol N."/>
            <person name="Liber J."/>
            <person name="Desiro A."/>
            <person name="Na H."/>
            <person name="Kennedy M."/>
            <person name="Barry K."/>
            <person name="Grigoriev I.V."/>
            <person name="Miller A.N."/>
            <person name="O'Donnell K."/>
            <person name="Stajich J.E."/>
            <person name="Bonito G."/>
        </authorList>
    </citation>
    <scope>NUCLEOTIDE SEQUENCE [LARGE SCALE GENOMIC DNA]</scope>
    <source>
        <strain evidence="6 7">AD045</strain>
    </source>
</reference>
<accession>A0ABQ7JRQ0</accession>